<name>A0A368SUF0_SETIT</name>
<sequence>MFNEVIRVRPLKFPIQRGHPTRRRRRPVLHRSRPPSSAPRGLLAPSSTRLVPFPLPLCLCLAPKQASGGIKKGHGNLIQPTSQICVCPRAGAAGHCHAHAPLPRLPHPCAAMTSASELFTARRATRGARLADPGPDPDPHADALRDPHGLGGRRRRRGCRPRRQLDAAGDVRQHLHTGAPPPRRRGSYTDQILSYLDNNNIGDSAARRNRLDRLMFRTNERLPGAVLQAQARVLERLRGISLGSSASRPSISLDEFSASDVFRFIDFRNRETRHQANGPNSSSYHLSSESDEEIPTISSTNLHRSSGLSKAAFLRLQIEIFEASKDDNREPSPECSICLDGFYDGDELIRLRCGHRFHSTCLEPWVRKCADCPYCRTNIRSRS</sequence>
<organism evidence="7">
    <name type="scientific">Setaria italica</name>
    <name type="common">Foxtail millet</name>
    <name type="synonym">Panicum italicum</name>
    <dbReference type="NCBI Taxonomy" id="4555"/>
    <lineage>
        <taxon>Eukaryota</taxon>
        <taxon>Viridiplantae</taxon>
        <taxon>Streptophyta</taxon>
        <taxon>Embryophyta</taxon>
        <taxon>Tracheophyta</taxon>
        <taxon>Spermatophyta</taxon>
        <taxon>Magnoliopsida</taxon>
        <taxon>Liliopsida</taxon>
        <taxon>Poales</taxon>
        <taxon>Poaceae</taxon>
        <taxon>PACMAD clade</taxon>
        <taxon>Panicoideae</taxon>
        <taxon>Panicodae</taxon>
        <taxon>Paniceae</taxon>
        <taxon>Cenchrinae</taxon>
        <taxon>Setaria</taxon>
    </lineage>
</organism>
<evidence type="ECO:0000256" key="5">
    <source>
        <dbReference type="SAM" id="MobiDB-lite"/>
    </source>
</evidence>
<feature type="domain" description="RING-type" evidence="6">
    <location>
        <begin position="335"/>
        <end position="376"/>
    </location>
</feature>
<reference evidence="7" key="2">
    <citation type="submission" date="2015-07" db="EMBL/GenBank/DDBJ databases">
        <authorList>
            <person name="Noorani M."/>
        </authorList>
    </citation>
    <scope>NUCLEOTIDE SEQUENCE</scope>
    <source>
        <strain evidence="7">Yugu1</strain>
    </source>
</reference>
<feature type="compositionally biased region" description="Basic and acidic residues" evidence="5">
    <location>
        <begin position="163"/>
        <end position="173"/>
    </location>
</feature>
<accession>A0A368SUF0</accession>
<feature type="compositionally biased region" description="Basic and acidic residues" evidence="5">
    <location>
        <begin position="137"/>
        <end position="148"/>
    </location>
</feature>
<evidence type="ECO:0000256" key="4">
    <source>
        <dbReference type="PROSITE-ProRule" id="PRU00175"/>
    </source>
</evidence>
<dbReference type="AlphaFoldDB" id="A0A368SUF0"/>
<evidence type="ECO:0000256" key="1">
    <source>
        <dbReference type="ARBA" id="ARBA00022723"/>
    </source>
</evidence>
<dbReference type="PANTHER" id="PTHR45931:SF3">
    <property type="entry name" value="RING ZINC FINGER-CONTAINING PROTEIN"/>
    <property type="match status" value="1"/>
</dbReference>
<evidence type="ECO:0000256" key="3">
    <source>
        <dbReference type="ARBA" id="ARBA00022833"/>
    </source>
</evidence>
<dbReference type="InterPro" id="IPR051834">
    <property type="entry name" value="RING_finger_E3_ligase"/>
</dbReference>
<evidence type="ECO:0000313" key="7">
    <source>
        <dbReference type="EMBL" id="RCV46003.1"/>
    </source>
</evidence>
<feature type="region of interest" description="Disordered" evidence="5">
    <location>
        <begin position="15"/>
        <end position="45"/>
    </location>
</feature>
<reference evidence="7" key="1">
    <citation type="journal article" date="2012" name="Nat. Biotechnol.">
        <title>Reference genome sequence of the model plant Setaria.</title>
        <authorList>
            <person name="Bennetzen J.L."/>
            <person name="Schmutz J."/>
            <person name="Wang H."/>
            <person name="Percifield R."/>
            <person name="Hawkins J."/>
            <person name="Pontaroli A.C."/>
            <person name="Estep M."/>
            <person name="Feng L."/>
            <person name="Vaughn J.N."/>
            <person name="Grimwood J."/>
            <person name="Jenkins J."/>
            <person name="Barry K."/>
            <person name="Lindquist E."/>
            <person name="Hellsten U."/>
            <person name="Deshpande S."/>
            <person name="Wang X."/>
            <person name="Wu X."/>
            <person name="Mitros T."/>
            <person name="Triplett J."/>
            <person name="Yang X."/>
            <person name="Ye C.Y."/>
            <person name="Mauro-Herrera M."/>
            <person name="Wang L."/>
            <person name="Li P."/>
            <person name="Sharma M."/>
            <person name="Sharma R."/>
            <person name="Ronald P.C."/>
            <person name="Panaud O."/>
            <person name="Kellogg E.A."/>
            <person name="Brutnell T.P."/>
            <person name="Doust A.N."/>
            <person name="Tuskan G.A."/>
            <person name="Rokhsar D."/>
            <person name="Devos K.M."/>
        </authorList>
    </citation>
    <scope>NUCLEOTIDE SEQUENCE [LARGE SCALE GENOMIC DNA]</scope>
    <source>
        <strain evidence="7">Yugu1</strain>
    </source>
</reference>
<dbReference type="PROSITE" id="PS50089">
    <property type="entry name" value="ZF_RING_2"/>
    <property type="match status" value="1"/>
</dbReference>
<dbReference type="EMBL" id="CM003536">
    <property type="protein sequence ID" value="RCV46003.1"/>
    <property type="molecule type" value="Genomic_DNA"/>
</dbReference>
<dbReference type="Pfam" id="PF13639">
    <property type="entry name" value="zf-RING_2"/>
    <property type="match status" value="1"/>
</dbReference>
<proteinExistence type="predicted"/>
<keyword evidence="2 4" id="KW-0863">Zinc-finger</keyword>
<feature type="compositionally biased region" description="Basic residues" evidence="5">
    <location>
        <begin position="19"/>
        <end position="33"/>
    </location>
</feature>
<dbReference type="InterPro" id="IPR001841">
    <property type="entry name" value="Znf_RING"/>
</dbReference>
<protein>
    <recommendedName>
        <fullName evidence="6">RING-type domain-containing protein</fullName>
    </recommendedName>
</protein>
<dbReference type="Gene3D" id="3.30.40.10">
    <property type="entry name" value="Zinc/RING finger domain, C3HC4 (zinc finger)"/>
    <property type="match status" value="1"/>
</dbReference>
<dbReference type="InterPro" id="IPR013083">
    <property type="entry name" value="Znf_RING/FYVE/PHD"/>
</dbReference>
<feature type="region of interest" description="Disordered" evidence="5">
    <location>
        <begin position="128"/>
        <end position="188"/>
    </location>
</feature>
<keyword evidence="3" id="KW-0862">Zinc</keyword>
<dbReference type="GO" id="GO:0008270">
    <property type="term" value="F:zinc ion binding"/>
    <property type="evidence" value="ECO:0007669"/>
    <property type="project" value="UniProtKB-KW"/>
</dbReference>
<dbReference type="SUPFAM" id="SSF57850">
    <property type="entry name" value="RING/U-box"/>
    <property type="match status" value="1"/>
</dbReference>
<evidence type="ECO:0000259" key="6">
    <source>
        <dbReference type="PROSITE" id="PS50089"/>
    </source>
</evidence>
<gene>
    <name evidence="7" type="ORF">SETIT_9G497800v2</name>
</gene>
<dbReference type="PANTHER" id="PTHR45931">
    <property type="entry name" value="SI:CH211-59O9.10"/>
    <property type="match status" value="1"/>
</dbReference>
<keyword evidence="1" id="KW-0479">Metal-binding</keyword>
<dbReference type="OrthoDB" id="8062037at2759"/>
<feature type="compositionally biased region" description="Basic residues" evidence="5">
    <location>
        <begin position="151"/>
        <end position="162"/>
    </location>
</feature>
<dbReference type="SMART" id="SM00184">
    <property type="entry name" value="RING"/>
    <property type="match status" value="1"/>
</dbReference>
<evidence type="ECO:0000256" key="2">
    <source>
        <dbReference type="ARBA" id="ARBA00022771"/>
    </source>
</evidence>